<dbReference type="EMBL" id="CAJNOQ010028188">
    <property type="protein sequence ID" value="CAF1559576.1"/>
    <property type="molecule type" value="Genomic_DNA"/>
</dbReference>
<name>A0A815XLU2_9BILA</name>
<dbReference type="Proteomes" id="UP000681722">
    <property type="component" value="Unassembled WGS sequence"/>
</dbReference>
<accession>A0A815XLU2</accession>
<gene>
    <name evidence="1" type="ORF">GPM918_LOCUS39679</name>
    <name evidence="2" type="ORF">SRO942_LOCUS40573</name>
</gene>
<proteinExistence type="predicted"/>
<evidence type="ECO:0000313" key="2">
    <source>
        <dbReference type="EMBL" id="CAF4420931.1"/>
    </source>
</evidence>
<dbReference type="Proteomes" id="UP000663829">
    <property type="component" value="Unassembled WGS sequence"/>
</dbReference>
<comment type="caution">
    <text evidence="1">The sequence shown here is derived from an EMBL/GenBank/DDBJ whole genome shotgun (WGS) entry which is preliminary data.</text>
</comment>
<keyword evidence="3" id="KW-1185">Reference proteome</keyword>
<dbReference type="AlphaFoldDB" id="A0A815XLU2"/>
<dbReference type="EMBL" id="CAJOBC010093930">
    <property type="protein sequence ID" value="CAF4420931.1"/>
    <property type="molecule type" value="Genomic_DNA"/>
</dbReference>
<reference evidence="1" key="1">
    <citation type="submission" date="2021-02" db="EMBL/GenBank/DDBJ databases">
        <authorList>
            <person name="Nowell W R."/>
        </authorList>
    </citation>
    <scope>NUCLEOTIDE SEQUENCE</scope>
</reference>
<evidence type="ECO:0000313" key="3">
    <source>
        <dbReference type="Proteomes" id="UP000663829"/>
    </source>
</evidence>
<protein>
    <submittedName>
        <fullName evidence="1">Uncharacterized protein</fullName>
    </submittedName>
</protein>
<evidence type="ECO:0000313" key="1">
    <source>
        <dbReference type="EMBL" id="CAF1559576.1"/>
    </source>
</evidence>
<sequence>MQILDPCICSINTVFDQLLKEVKSLKIFSHQQASMMMLRAGIQITSVEGCSKKSGSSCTSLEAVRSNTLKCILILKKYCECPIRIVGGTEINSLTSKQDIISQINGYKLKIRLNSGFTNYIYTRCVRINETTNGYKYKSKTSRNIYMQEVDLGYWDITFESTCI</sequence>
<organism evidence="1 3">
    <name type="scientific">Didymodactylos carnosus</name>
    <dbReference type="NCBI Taxonomy" id="1234261"/>
    <lineage>
        <taxon>Eukaryota</taxon>
        <taxon>Metazoa</taxon>
        <taxon>Spiralia</taxon>
        <taxon>Gnathifera</taxon>
        <taxon>Rotifera</taxon>
        <taxon>Eurotatoria</taxon>
        <taxon>Bdelloidea</taxon>
        <taxon>Philodinida</taxon>
        <taxon>Philodinidae</taxon>
        <taxon>Didymodactylos</taxon>
    </lineage>
</organism>